<dbReference type="EMBL" id="CAADHO010000006">
    <property type="protein sequence ID" value="VFQ45716.1"/>
    <property type="molecule type" value="Genomic_DNA"/>
</dbReference>
<dbReference type="Proteomes" id="UP000507962">
    <property type="component" value="Unassembled WGS sequence"/>
</dbReference>
<dbReference type="RefSeq" id="WP_180142616.1">
    <property type="nucleotide sequence ID" value="NZ_CAADHO010000006.1"/>
</dbReference>
<gene>
    <name evidence="2" type="ORF">MSL71_33770</name>
</gene>
<dbReference type="Pfam" id="PF13185">
    <property type="entry name" value="GAF_2"/>
    <property type="match status" value="1"/>
</dbReference>
<reference evidence="2 3" key="1">
    <citation type="submission" date="2019-03" db="EMBL/GenBank/DDBJ databases">
        <authorList>
            <person name="Nijsse B."/>
        </authorList>
    </citation>
    <scope>NUCLEOTIDE SEQUENCE [LARGE SCALE GENOMIC DNA]</scope>
    <source>
        <strain evidence="2">Desulfoluna butyratoxydans MSL71</strain>
    </source>
</reference>
<sequence>MTFEPERKIGLPQFRAISHAISRYEDVTMLGHHLVESICISFEIKAASILLFDDREKMLFNVCSHGLSQEYNRVVPEFSDMFQEFTQGRWVYFEDFANDPRVKNREAVKKEGIASMLSVPIKRSDNILGLLKLYNSEHWILHDEDIMSVAVLAEQYGLVIENNGLQNFLNEVKVAMGSLPLRKLKGL</sequence>
<dbReference type="InterPro" id="IPR029016">
    <property type="entry name" value="GAF-like_dom_sf"/>
</dbReference>
<dbReference type="SUPFAM" id="SSF55781">
    <property type="entry name" value="GAF domain-like"/>
    <property type="match status" value="1"/>
</dbReference>
<dbReference type="Gene3D" id="3.30.450.40">
    <property type="match status" value="1"/>
</dbReference>
<dbReference type="InterPro" id="IPR003018">
    <property type="entry name" value="GAF"/>
</dbReference>
<evidence type="ECO:0000259" key="1">
    <source>
        <dbReference type="Pfam" id="PF13185"/>
    </source>
</evidence>
<name>A0A4U8YNM5_9BACT</name>
<keyword evidence="3" id="KW-1185">Reference proteome</keyword>
<evidence type="ECO:0000313" key="2">
    <source>
        <dbReference type="EMBL" id="VFQ45716.1"/>
    </source>
</evidence>
<organism evidence="2 3">
    <name type="scientific">Desulfoluna butyratoxydans</name>
    <dbReference type="NCBI Taxonomy" id="231438"/>
    <lineage>
        <taxon>Bacteria</taxon>
        <taxon>Pseudomonadati</taxon>
        <taxon>Thermodesulfobacteriota</taxon>
        <taxon>Desulfobacteria</taxon>
        <taxon>Desulfobacterales</taxon>
        <taxon>Desulfolunaceae</taxon>
        <taxon>Desulfoluna</taxon>
    </lineage>
</organism>
<feature type="domain" description="GAF" evidence="1">
    <location>
        <begin position="45"/>
        <end position="161"/>
    </location>
</feature>
<evidence type="ECO:0000313" key="3">
    <source>
        <dbReference type="Proteomes" id="UP000507962"/>
    </source>
</evidence>
<dbReference type="AlphaFoldDB" id="A0A4U8YNM5"/>
<proteinExistence type="predicted"/>
<protein>
    <submittedName>
        <fullName evidence="2">Gaf domain</fullName>
    </submittedName>
</protein>
<accession>A0A4U8YNM5</accession>